<evidence type="ECO:0000256" key="1">
    <source>
        <dbReference type="ARBA" id="ARBA00006739"/>
    </source>
</evidence>
<dbReference type="PANTHER" id="PTHR43685:SF5">
    <property type="entry name" value="GLYCOSYLTRANSFERASE EPSE-RELATED"/>
    <property type="match status" value="1"/>
</dbReference>
<keyword evidence="6" id="KW-1185">Reference proteome</keyword>
<dbReference type="SUPFAM" id="SSF53448">
    <property type="entry name" value="Nucleotide-diphospho-sugar transferases"/>
    <property type="match status" value="1"/>
</dbReference>
<proteinExistence type="inferred from homology"/>
<organism evidence="5 6">
    <name type="scientific">Garicola koreensis</name>
    <dbReference type="NCBI Taxonomy" id="1262554"/>
    <lineage>
        <taxon>Bacteria</taxon>
        <taxon>Bacillati</taxon>
        <taxon>Actinomycetota</taxon>
        <taxon>Actinomycetes</taxon>
        <taxon>Micrococcales</taxon>
        <taxon>Micrococcaceae</taxon>
        <taxon>Garicola</taxon>
    </lineage>
</organism>
<dbReference type="AlphaFoldDB" id="A0A7W5XZL7"/>
<dbReference type="Gene3D" id="3.90.550.10">
    <property type="entry name" value="Spore Coat Polysaccharide Biosynthesis Protein SpsA, Chain A"/>
    <property type="match status" value="1"/>
</dbReference>
<dbReference type="Pfam" id="PF00535">
    <property type="entry name" value="Glycos_transf_2"/>
    <property type="match status" value="1"/>
</dbReference>
<dbReference type="Proteomes" id="UP000547528">
    <property type="component" value="Unassembled WGS sequence"/>
</dbReference>
<evidence type="ECO:0000256" key="2">
    <source>
        <dbReference type="ARBA" id="ARBA00022676"/>
    </source>
</evidence>
<evidence type="ECO:0000313" key="6">
    <source>
        <dbReference type="Proteomes" id="UP000547528"/>
    </source>
</evidence>
<sequence>MSRAPVTAIIPTTGRPSVRRAVASALRQSAVAEILVVLDDPDSFTYLTRRLEGLHCSIVRTAGRCGAAAARNLGVQFAETQYVAFLDDDDEWVTDKTQLQLREADAETAVSSRAMLVGTSSRVVPERLYGPALGSLADYVMDRSSVQLRQHFIQTSTLLCSREAALATPWAEELPRHQDWDWLIRLQAAGITVLQRPEVLVKVAQGSPGSISRKPDWRASRTWLHGLQRQVSAQPAADFTASVIARGAFESKAWASGLGALIEGLRNGAHPTALLVGASGILRAGGRHV</sequence>
<accession>A0A7W5XZL7</accession>
<dbReference type="RefSeq" id="WP_183357998.1">
    <property type="nucleotide sequence ID" value="NZ_BAABKR010000001.1"/>
</dbReference>
<evidence type="ECO:0000259" key="4">
    <source>
        <dbReference type="Pfam" id="PF00535"/>
    </source>
</evidence>
<evidence type="ECO:0000256" key="3">
    <source>
        <dbReference type="ARBA" id="ARBA00022679"/>
    </source>
</evidence>
<protein>
    <submittedName>
        <fullName evidence="5">Glycosyltransferase involved in cell wall biosynthesis</fullName>
    </submittedName>
</protein>
<dbReference type="InterPro" id="IPR050834">
    <property type="entry name" value="Glycosyltransf_2"/>
</dbReference>
<dbReference type="InterPro" id="IPR029044">
    <property type="entry name" value="Nucleotide-diphossugar_trans"/>
</dbReference>
<dbReference type="EMBL" id="JACIBT010000002">
    <property type="protein sequence ID" value="MBB3667581.1"/>
    <property type="molecule type" value="Genomic_DNA"/>
</dbReference>
<evidence type="ECO:0000313" key="5">
    <source>
        <dbReference type="EMBL" id="MBB3667581.1"/>
    </source>
</evidence>
<dbReference type="PANTHER" id="PTHR43685">
    <property type="entry name" value="GLYCOSYLTRANSFERASE"/>
    <property type="match status" value="1"/>
</dbReference>
<gene>
    <name evidence="5" type="ORF">FHX47_001200</name>
</gene>
<reference evidence="5 6" key="1">
    <citation type="submission" date="2020-08" db="EMBL/GenBank/DDBJ databases">
        <title>Sequencing the genomes of 1000 actinobacteria strains.</title>
        <authorList>
            <person name="Klenk H.-P."/>
        </authorList>
    </citation>
    <scope>NUCLEOTIDE SEQUENCE [LARGE SCALE GENOMIC DNA]</scope>
    <source>
        <strain evidence="5 6">DSM 28238</strain>
    </source>
</reference>
<dbReference type="InterPro" id="IPR001173">
    <property type="entry name" value="Glyco_trans_2-like"/>
</dbReference>
<name>A0A7W5XZL7_9MICC</name>
<dbReference type="GO" id="GO:0016757">
    <property type="term" value="F:glycosyltransferase activity"/>
    <property type="evidence" value="ECO:0007669"/>
    <property type="project" value="UniProtKB-KW"/>
</dbReference>
<comment type="similarity">
    <text evidence="1">Belongs to the glycosyltransferase 2 family.</text>
</comment>
<comment type="caution">
    <text evidence="5">The sequence shown here is derived from an EMBL/GenBank/DDBJ whole genome shotgun (WGS) entry which is preliminary data.</text>
</comment>
<feature type="domain" description="Glycosyltransferase 2-like" evidence="4">
    <location>
        <begin position="8"/>
        <end position="109"/>
    </location>
</feature>
<dbReference type="CDD" id="cd00761">
    <property type="entry name" value="Glyco_tranf_GTA_type"/>
    <property type="match status" value="1"/>
</dbReference>
<keyword evidence="2" id="KW-0328">Glycosyltransferase</keyword>
<keyword evidence="3 5" id="KW-0808">Transferase</keyword>